<comment type="caution">
    <text evidence="10">The sequence shown here is derived from an EMBL/GenBank/DDBJ whole genome shotgun (WGS) entry which is preliminary data.</text>
</comment>
<evidence type="ECO:0000256" key="7">
    <source>
        <dbReference type="ARBA" id="ARBA00023288"/>
    </source>
</evidence>
<evidence type="ECO:0000256" key="5">
    <source>
        <dbReference type="ARBA" id="ARBA00023136"/>
    </source>
</evidence>
<evidence type="ECO:0000256" key="4">
    <source>
        <dbReference type="ARBA" id="ARBA00022803"/>
    </source>
</evidence>
<dbReference type="PANTHER" id="PTHR44858:SF1">
    <property type="entry name" value="UDP-N-ACETYLGLUCOSAMINE--PEPTIDE N-ACETYLGLUCOSAMINYLTRANSFERASE SPINDLY-RELATED"/>
    <property type="match status" value="1"/>
</dbReference>
<evidence type="ECO:0000256" key="3">
    <source>
        <dbReference type="ARBA" id="ARBA00022737"/>
    </source>
</evidence>
<keyword evidence="6" id="KW-0564">Palmitate</keyword>
<comment type="subcellular location">
    <subcellularLocation>
        <location evidence="8">Cell membrane</location>
    </subcellularLocation>
</comment>
<keyword evidence="1 8" id="KW-1003">Cell membrane</keyword>
<organism evidence="10 11">
    <name type="scientific">Aeromonas bivalvium</name>
    <dbReference type="NCBI Taxonomy" id="440079"/>
    <lineage>
        <taxon>Bacteria</taxon>
        <taxon>Pseudomonadati</taxon>
        <taxon>Pseudomonadota</taxon>
        <taxon>Gammaproteobacteria</taxon>
        <taxon>Aeromonadales</taxon>
        <taxon>Aeromonadaceae</taxon>
        <taxon>Aeromonas</taxon>
    </lineage>
</organism>
<dbReference type="InterPro" id="IPR011990">
    <property type="entry name" value="TPR-like_helical_dom_sf"/>
</dbReference>
<dbReference type="Gene3D" id="1.25.40.10">
    <property type="entry name" value="Tetratricopeptide repeat domain"/>
    <property type="match status" value="1"/>
</dbReference>
<feature type="repeat" description="TPR" evidence="9">
    <location>
        <begin position="108"/>
        <end position="141"/>
    </location>
</feature>
<protein>
    <recommendedName>
        <fullName evidence="8">Lipoprotein NlpI</fullName>
    </recommendedName>
</protein>
<evidence type="ECO:0000313" key="10">
    <source>
        <dbReference type="EMBL" id="MFM4891880.1"/>
    </source>
</evidence>
<keyword evidence="7 10" id="KW-0449">Lipoprotein</keyword>
<sequence>MSVSKGMGYLLGVLVLLPLSGCSSRSQVEPPKVVPQPTSLVLATPLQVSYQSELALARLGQMLGEMELTPEQRAELFYERAVVFDRVGLRSLARLDFNRALREKPDFAEAYNFIGVYLVQQQNYDEAYEAFDSALELAPDYDYAYLNRGIALYYGNRASLSVSDMKRFYDAQPEDPYRVLWLYLAERKLDEASAMSHLREHLRQHGDSAWNWDLVRLYSGTLTPTQLMASVVTGVKDNRELAERLCEAYFYLGKFELAKGNRKEAISYFKLALANNVYDFIEHRYALLELELMARKAAQPGGEVRREQDGKQPAI</sequence>
<evidence type="ECO:0000256" key="1">
    <source>
        <dbReference type="ARBA" id="ARBA00022475"/>
    </source>
</evidence>
<name>A0ABW9GNL5_9GAMM</name>
<comment type="function">
    <text evidence="8">May be involved in cell division.</text>
</comment>
<dbReference type="Pfam" id="PF13432">
    <property type="entry name" value="TPR_16"/>
    <property type="match status" value="1"/>
</dbReference>
<keyword evidence="3" id="KW-0677">Repeat</keyword>
<dbReference type="Proteomes" id="UP001630969">
    <property type="component" value="Unassembled WGS sequence"/>
</dbReference>
<dbReference type="InterPro" id="IPR050498">
    <property type="entry name" value="Ycf3"/>
</dbReference>
<dbReference type="PROSITE" id="PS50005">
    <property type="entry name" value="TPR"/>
    <property type="match status" value="2"/>
</dbReference>
<dbReference type="PIRSF" id="PIRSF004654">
    <property type="entry name" value="NlpI"/>
    <property type="match status" value="1"/>
</dbReference>
<keyword evidence="4 9" id="KW-0802">TPR repeat</keyword>
<dbReference type="EMBL" id="JBGXBU010000001">
    <property type="protein sequence ID" value="MFM4891880.1"/>
    <property type="molecule type" value="Genomic_DNA"/>
</dbReference>
<reference evidence="10 11" key="1">
    <citation type="submission" date="2024-09" db="EMBL/GenBank/DDBJ databases">
        <title>Aeromonas strains Genome sequencing and assembly.</title>
        <authorList>
            <person name="Hu X."/>
            <person name="Tang B."/>
        </authorList>
    </citation>
    <scope>NUCLEOTIDE SEQUENCE [LARGE SCALE GENOMIC DNA]</scope>
    <source>
        <strain evidence="10 11">NB23SCDHY001</strain>
    </source>
</reference>
<gene>
    <name evidence="10" type="primary">nlpI</name>
    <name evidence="10" type="ORF">ACEUDJ_03165</name>
</gene>
<keyword evidence="5 8" id="KW-0472">Membrane</keyword>
<evidence type="ECO:0000256" key="8">
    <source>
        <dbReference type="PIRNR" id="PIRNR004654"/>
    </source>
</evidence>
<dbReference type="PANTHER" id="PTHR44858">
    <property type="entry name" value="TETRATRICOPEPTIDE REPEAT PROTEIN 6"/>
    <property type="match status" value="1"/>
</dbReference>
<feature type="repeat" description="TPR" evidence="9">
    <location>
        <begin position="246"/>
        <end position="279"/>
    </location>
</feature>
<keyword evidence="2" id="KW-0732">Signal</keyword>
<evidence type="ECO:0000256" key="6">
    <source>
        <dbReference type="ARBA" id="ARBA00023139"/>
    </source>
</evidence>
<dbReference type="SMART" id="SM00028">
    <property type="entry name" value="TPR"/>
    <property type="match status" value="3"/>
</dbReference>
<comment type="subunit">
    <text evidence="8">Homodimer.</text>
</comment>
<evidence type="ECO:0000256" key="9">
    <source>
        <dbReference type="PROSITE-ProRule" id="PRU00339"/>
    </source>
</evidence>
<accession>A0ABW9GNL5</accession>
<dbReference type="NCBIfam" id="NF008391">
    <property type="entry name" value="PRK11189.1"/>
    <property type="match status" value="1"/>
</dbReference>
<keyword evidence="11" id="KW-1185">Reference proteome</keyword>
<dbReference type="RefSeq" id="WP_280136465.1">
    <property type="nucleotide sequence ID" value="NZ_CDBT01000010.1"/>
</dbReference>
<evidence type="ECO:0000313" key="11">
    <source>
        <dbReference type="Proteomes" id="UP001630969"/>
    </source>
</evidence>
<dbReference type="GeneID" id="97219066"/>
<dbReference type="SUPFAM" id="SSF48452">
    <property type="entry name" value="TPR-like"/>
    <property type="match status" value="1"/>
</dbReference>
<dbReference type="PROSITE" id="PS50293">
    <property type="entry name" value="TPR_REGION"/>
    <property type="match status" value="1"/>
</dbReference>
<dbReference type="InterPro" id="IPR019734">
    <property type="entry name" value="TPR_rpt"/>
</dbReference>
<evidence type="ECO:0000256" key="2">
    <source>
        <dbReference type="ARBA" id="ARBA00022729"/>
    </source>
</evidence>
<proteinExistence type="predicted"/>
<dbReference type="InterPro" id="IPR023605">
    <property type="entry name" value="Lipoprotein_NlpI"/>
</dbReference>